<evidence type="ECO:0000313" key="2">
    <source>
        <dbReference type="Proteomes" id="UP000197619"/>
    </source>
</evidence>
<accession>A0A218VCU1</accession>
<organism evidence="1 2">
    <name type="scientific">Lonchura striata</name>
    <name type="common">white-rumped munia</name>
    <dbReference type="NCBI Taxonomy" id="40157"/>
    <lineage>
        <taxon>Eukaryota</taxon>
        <taxon>Metazoa</taxon>
        <taxon>Chordata</taxon>
        <taxon>Craniata</taxon>
        <taxon>Vertebrata</taxon>
        <taxon>Euteleostomi</taxon>
        <taxon>Archelosauria</taxon>
        <taxon>Archosauria</taxon>
        <taxon>Dinosauria</taxon>
        <taxon>Saurischia</taxon>
        <taxon>Theropoda</taxon>
        <taxon>Coelurosauria</taxon>
        <taxon>Aves</taxon>
        <taxon>Neognathae</taxon>
        <taxon>Neoaves</taxon>
        <taxon>Telluraves</taxon>
        <taxon>Australaves</taxon>
        <taxon>Passeriformes</taxon>
        <taxon>Passeroidea</taxon>
        <taxon>Estrildidae</taxon>
        <taxon>Estrildinae</taxon>
        <taxon>Lonchura</taxon>
    </lineage>
</organism>
<name>A0A218VCU1_9PASE</name>
<reference evidence="1 2" key="1">
    <citation type="submission" date="2017-05" db="EMBL/GenBank/DDBJ databases">
        <title>Genome of assembly of the Bengalese finch, Lonchura striata domestica.</title>
        <authorList>
            <person name="Colquitt B.M."/>
            <person name="Brainard M.S."/>
        </authorList>
    </citation>
    <scope>NUCLEOTIDE SEQUENCE [LARGE SCALE GENOMIC DNA]</scope>
    <source>
        <strain evidence="1">White83orange57</strain>
    </source>
</reference>
<dbReference type="EMBL" id="MUZQ01000009">
    <property type="protein sequence ID" value="OWK63739.1"/>
    <property type="molecule type" value="Genomic_DNA"/>
</dbReference>
<keyword evidence="2" id="KW-1185">Reference proteome</keyword>
<sequence>MQSRLMHRLNF</sequence>
<gene>
    <name evidence="1" type="ORF">RLOC_00003721</name>
</gene>
<dbReference type="Proteomes" id="UP000197619">
    <property type="component" value="Unassembled WGS sequence"/>
</dbReference>
<protein>
    <submittedName>
        <fullName evidence="1">Uncharacterized protein</fullName>
    </submittedName>
</protein>
<evidence type="ECO:0000313" key="1">
    <source>
        <dbReference type="EMBL" id="OWK63739.1"/>
    </source>
</evidence>
<comment type="caution">
    <text evidence="1">The sequence shown here is derived from an EMBL/GenBank/DDBJ whole genome shotgun (WGS) entry which is preliminary data.</text>
</comment>
<proteinExistence type="predicted"/>